<keyword evidence="1" id="KW-0812">Transmembrane</keyword>
<evidence type="ECO:0000313" key="3">
    <source>
        <dbReference type="Proteomes" id="UP001551329"/>
    </source>
</evidence>
<name>A0ABV3CCK5_9ACTN</name>
<feature type="transmembrane region" description="Helical" evidence="1">
    <location>
        <begin position="86"/>
        <end position="107"/>
    </location>
</feature>
<keyword evidence="3" id="KW-1185">Reference proteome</keyword>
<feature type="transmembrane region" description="Helical" evidence="1">
    <location>
        <begin position="469"/>
        <end position="488"/>
    </location>
</feature>
<sequence>MSGPHVRAPVSGSGSRTRAAAVRVWTSRAILPVSLALWLLSLRSVPIERMRDLGLLQVLPPLFWVAAALLTLGFCLALTDRRTHSAWLTGYVLALIALLHATPTLLYPTLRYSWAWKHLAVIDAMIRHGGEVPNADKFSVYNDWPGFFQLHALFLQTTGLDSSVGYAAWTPPFANALLLAPLLLLYRSVTRDRRLVWGAVWIFYSCSWVGQDYFAPQSFAFLLFLTIIALLFRQLRAPAATAASTAAAKPSADAKSSATSKSSGASEAAADALLPGPDPQRRAGWPPGLLAAVVVIVGAIVVSHPLTPLMLISALAMLSLPRRTRRLAVPVLIAAVVLTAAWDMTVARSYISVNITNLIDSLTEPDKNVSSGLAALGNAAPGQILLSWVDRGLSAAVAVLALAGLLVRRWTRRTGLPLLAAAPLPLLAVNAYGGEMLFRAYLFALPAAAFLVAALLLPPGDRRHVPRTLAVYPLFLAMIGALVFGYYGKEALNQYTLKEVAAARYVIEHAPSGSTFVTLTEDVPDLDLDYEKHHRVQLAYQEKDELQQLVHDPLEGVEGYVYGATDESPAYIVLSRAQDMNLYVTGALPADLPERLESALSGAPGFTKVYDNGDAIVYRYVTPPPD</sequence>
<dbReference type="EMBL" id="JBEZAE010000013">
    <property type="protein sequence ID" value="MEU7072529.1"/>
    <property type="molecule type" value="Genomic_DNA"/>
</dbReference>
<feature type="transmembrane region" description="Helical" evidence="1">
    <location>
        <begin position="388"/>
        <end position="407"/>
    </location>
</feature>
<keyword evidence="1" id="KW-0472">Membrane</keyword>
<feature type="transmembrane region" description="Helical" evidence="1">
    <location>
        <begin position="438"/>
        <end position="457"/>
    </location>
</feature>
<feature type="transmembrane region" description="Helical" evidence="1">
    <location>
        <begin position="61"/>
        <end position="79"/>
    </location>
</feature>
<dbReference type="Proteomes" id="UP001551329">
    <property type="component" value="Unassembled WGS sequence"/>
</dbReference>
<evidence type="ECO:0000256" key="1">
    <source>
        <dbReference type="SAM" id="Phobius"/>
    </source>
</evidence>
<keyword evidence="1" id="KW-1133">Transmembrane helix</keyword>
<dbReference type="RefSeq" id="WP_358472735.1">
    <property type="nucleotide sequence ID" value="NZ_JBEZAE010000013.1"/>
</dbReference>
<organism evidence="2 3">
    <name type="scientific">Streptomyces narbonensis</name>
    <dbReference type="NCBI Taxonomy" id="67333"/>
    <lineage>
        <taxon>Bacteria</taxon>
        <taxon>Bacillati</taxon>
        <taxon>Actinomycetota</taxon>
        <taxon>Actinomycetes</taxon>
        <taxon>Kitasatosporales</taxon>
        <taxon>Streptomycetaceae</taxon>
        <taxon>Streptomyces</taxon>
    </lineage>
</organism>
<proteinExistence type="predicted"/>
<feature type="transmembrane region" description="Helical" evidence="1">
    <location>
        <begin position="327"/>
        <end position="351"/>
    </location>
</feature>
<protein>
    <submittedName>
        <fullName evidence="2">Glycosyltransferase</fullName>
    </submittedName>
</protein>
<gene>
    <name evidence="2" type="ORF">AB0A88_20630</name>
</gene>
<feature type="transmembrane region" description="Helical" evidence="1">
    <location>
        <begin position="20"/>
        <end position="41"/>
    </location>
</feature>
<comment type="caution">
    <text evidence="2">The sequence shown here is derived from an EMBL/GenBank/DDBJ whole genome shotgun (WGS) entry which is preliminary data.</text>
</comment>
<accession>A0ABV3CCK5</accession>
<evidence type="ECO:0000313" key="2">
    <source>
        <dbReference type="EMBL" id="MEU7072529.1"/>
    </source>
</evidence>
<feature type="transmembrane region" description="Helical" evidence="1">
    <location>
        <begin position="213"/>
        <end position="232"/>
    </location>
</feature>
<reference evidence="2 3" key="1">
    <citation type="submission" date="2024-06" db="EMBL/GenBank/DDBJ databases">
        <title>The Natural Products Discovery Center: Release of the First 8490 Sequenced Strains for Exploring Actinobacteria Biosynthetic Diversity.</title>
        <authorList>
            <person name="Kalkreuter E."/>
            <person name="Kautsar S.A."/>
            <person name="Yang D."/>
            <person name="Bader C.D."/>
            <person name="Teijaro C.N."/>
            <person name="Fluegel L."/>
            <person name="Davis C.M."/>
            <person name="Simpson J.R."/>
            <person name="Lauterbach L."/>
            <person name="Steele A.D."/>
            <person name="Gui C."/>
            <person name="Meng S."/>
            <person name="Li G."/>
            <person name="Viehrig K."/>
            <person name="Ye F."/>
            <person name="Su P."/>
            <person name="Kiefer A.F."/>
            <person name="Nichols A."/>
            <person name="Cepeda A.J."/>
            <person name="Yan W."/>
            <person name="Fan B."/>
            <person name="Jiang Y."/>
            <person name="Adhikari A."/>
            <person name="Zheng C.-J."/>
            <person name="Schuster L."/>
            <person name="Cowan T.M."/>
            <person name="Smanski M.J."/>
            <person name="Chevrette M.G."/>
            <person name="De Carvalho L.P.S."/>
            <person name="Shen B."/>
        </authorList>
    </citation>
    <scope>NUCLEOTIDE SEQUENCE [LARGE SCALE GENOMIC DNA]</scope>
    <source>
        <strain evidence="2 3">NPDC045974</strain>
    </source>
</reference>
<feature type="transmembrane region" description="Helical" evidence="1">
    <location>
        <begin position="289"/>
        <end position="315"/>
    </location>
</feature>
<feature type="transmembrane region" description="Helical" evidence="1">
    <location>
        <begin position="166"/>
        <end position="186"/>
    </location>
</feature>